<feature type="transmembrane region" description="Helical" evidence="2">
    <location>
        <begin position="141"/>
        <end position="161"/>
    </location>
</feature>
<reference evidence="3" key="1">
    <citation type="submission" date="2020-04" db="EMBL/GenBank/DDBJ databases">
        <title>Deep metagenomics examines the oral microbiome during advanced dental caries in children, revealing novel taxa and co-occurrences with host molecules.</title>
        <authorList>
            <person name="Baker J.L."/>
            <person name="Morton J.T."/>
            <person name="Dinis M."/>
            <person name="Alvarez R."/>
            <person name="Tran N.C."/>
            <person name="Knight R."/>
            <person name="Edlund A."/>
        </authorList>
    </citation>
    <scope>NUCLEOTIDE SEQUENCE</scope>
    <source>
        <strain evidence="3">JCVI_47_bin.4</strain>
    </source>
</reference>
<accession>A0A7D4KAQ4</accession>
<gene>
    <name evidence="3" type="ORF">HXO56_07280</name>
</gene>
<evidence type="ECO:0000256" key="2">
    <source>
        <dbReference type="SAM" id="Phobius"/>
    </source>
</evidence>
<evidence type="ECO:0000313" key="3">
    <source>
        <dbReference type="EMBL" id="MBF1649876.1"/>
    </source>
</evidence>
<dbReference type="Proteomes" id="UP000769484">
    <property type="component" value="Unassembled WGS sequence"/>
</dbReference>
<protein>
    <submittedName>
        <fullName evidence="3">Uncharacterized protein</fullName>
    </submittedName>
</protein>
<dbReference type="RefSeq" id="WP_004005663.1">
    <property type="nucleotide sequence ID" value="NZ_CP054018.1"/>
</dbReference>
<organism evidence="3 4">
    <name type="scientific">Rothia dentocariosa</name>
    <dbReference type="NCBI Taxonomy" id="2047"/>
    <lineage>
        <taxon>Bacteria</taxon>
        <taxon>Bacillati</taxon>
        <taxon>Actinomycetota</taxon>
        <taxon>Actinomycetes</taxon>
        <taxon>Micrococcales</taxon>
        <taxon>Micrococcaceae</taxon>
        <taxon>Rothia</taxon>
    </lineage>
</organism>
<keyword evidence="2" id="KW-0812">Transmembrane</keyword>
<sequence length="312" mass="35260">MGNYIYYSLIFSGIAIFSYLSYRSEKKQKNYYQKITSAYTMDWGATPSSQRVPTTPDKAGEDSSAEGSTVHKNERSDTLGETPESVPARDVEEFVESFTNIVQRRPLLFPIAGWATIVMLAFLVCSSVLDLIGGKPIQDYLPYFVVVCVTFPVAVFCIRFGRDDYVNFRRAEIVHKPLGGARKSFPYHAIAGYYFDPRNTEHGVFEVQTRQGYKARFVPGMYNCVYVGSQIAFRLDYGYWADPLSTSDMCALAAYVTDFRWVYRLLEVPASAHLDQRDVGLRPVGSPTPGAEYVRVVPEVEDFVYAKSVITR</sequence>
<evidence type="ECO:0000313" key="4">
    <source>
        <dbReference type="Proteomes" id="UP000769484"/>
    </source>
</evidence>
<feature type="transmembrane region" description="Helical" evidence="2">
    <location>
        <begin position="107"/>
        <end position="129"/>
    </location>
</feature>
<proteinExistence type="predicted"/>
<feature type="region of interest" description="Disordered" evidence="1">
    <location>
        <begin position="46"/>
        <end position="87"/>
    </location>
</feature>
<feature type="compositionally biased region" description="Basic and acidic residues" evidence="1">
    <location>
        <begin position="69"/>
        <end position="78"/>
    </location>
</feature>
<evidence type="ECO:0000256" key="1">
    <source>
        <dbReference type="SAM" id="MobiDB-lite"/>
    </source>
</evidence>
<dbReference type="EMBL" id="JABZXJ010000026">
    <property type="protein sequence ID" value="MBF1649876.1"/>
    <property type="molecule type" value="Genomic_DNA"/>
</dbReference>
<dbReference type="AlphaFoldDB" id="A0A7D4KAQ4"/>
<name>A0A7D4KAQ4_9MICC</name>
<keyword evidence="2" id="KW-0472">Membrane</keyword>
<comment type="caution">
    <text evidence="3">The sequence shown here is derived from an EMBL/GenBank/DDBJ whole genome shotgun (WGS) entry which is preliminary data.</text>
</comment>
<keyword evidence="2" id="KW-1133">Transmembrane helix</keyword>
<feature type="transmembrane region" description="Helical" evidence="2">
    <location>
        <begin position="6"/>
        <end position="22"/>
    </location>
</feature>